<comment type="caution">
    <text evidence="1">The sequence shown here is derived from an EMBL/GenBank/DDBJ whole genome shotgun (WGS) entry which is preliminary data.</text>
</comment>
<evidence type="ECO:0000313" key="1">
    <source>
        <dbReference type="EMBL" id="KAH7954658.1"/>
    </source>
</evidence>
<gene>
    <name evidence="1" type="ORF">HPB49_020610</name>
</gene>
<dbReference type="EMBL" id="CM023473">
    <property type="protein sequence ID" value="KAH7954658.1"/>
    <property type="molecule type" value="Genomic_DNA"/>
</dbReference>
<evidence type="ECO:0000313" key="2">
    <source>
        <dbReference type="Proteomes" id="UP000821865"/>
    </source>
</evidence>
<proteinExistence type="predicted"/>
<sequence length="477" mass="52954">MRRVCLPGNRCLGRGPLALIVVGALVLGELIGLLVVNRLDPTTPATRSGSSPPSPPQQRRAGSAAPADDEVTPAGGARGVHILDLLARRTPFKFDEDAIELDASRKYKIARSFLSPDAEFGSPDAGEVCLATQGSLDRLHTLVELAQLWNGPLSLAVFVANAAQFQALRAYLALLRSCSEPVRANVRVDLVFPVGVNVTRAVPWSTRGGGPEFSCAGHASLLRALHSSGGARVVRGSVKQMLYPQNHLRNVARDGCSPQKHFFVVDIDVMPKPGLWDELSDFLASANSGRRPPCAKCVFVVPTYEAREMVPVPRTKRELLAMVRRREARPFHEKSFVFNQYATNHAAWEALPHSEDGLHAAYRVQHYEFFYEPFYVAGKEVPRYDERFVGYGFTRNTQVYETHAAGFEFWVLDEAFALHRGMQNHRARGHWRERQNTLNQHKLASFKRDVKRKYQVTTAAATTTKTTLPPATKPLLL</sequence>
<accession>A0ACB8CZU1</accession>
<reference evidence="1" key="1">
    <citation type="submission" date="2020-05" db="EMBL/GenBank/DDBJ databases">
        <title>Large-scale comparative analyses of tick genomes elucidate their genetic diversity and vector capacities.</title>
        <authorList>
            <person name="Jia N."/>
            <person name="Wang J."/>
            <person name="Shi W."/>
            <person name="Du L."/>
            <person name="Sun Y."/>
            <person name="Zhan W."/>
            <person name="Jiang J."/>
            <person name="Wang Q."/>
            <person name="Zhang B."/>
            <person name="Ji P."/>
            <person name="Sakyi L.B."/>
            <person name="Cui X."/>
            <person name="Yuan T."/>
            <person name="Jiang B."/>
            <person name="Yang W."/>
            <person name="Lam T.T.-Y."/>
            <person name="Chang Q."/>
            <person name="Ding S."/>
            <person name="Wang X."/>
            <person name="Zhu J."/>
            <person name="Ruan X."/>
            <person name="Zhao L."/>
            <person name="Wei J."/>
            <person name="Que T."/>
            <person name="Du C."/>
            <person name="Cheng J."/>
            <person name="Dai P."/>
            <person name="Han X."/>
            <person name="Huang E."/>
            <person name="Gao Y."/>
            <person name="Liu J."/>
            <person name="Shao H."/>
            <person name="Ye R."/>
            <person name="Li L."/>
            <person name="Wei W."/>
            <person name="Wang X."/>
            <person name="Wang C."/>
            <person name="Yang T."/>
            <person name="Huo Q."/>
            <person name="Li W."/>
            <person name="Guo W."/>
            <person name="Chen H."/>
            <person name="Zhou L."/>
            <person name="Ni X."/>
            <person name="Tian J."/>
            <person name="Zhou Y."/>
            <person name="Sheng Y."/>
            <person name="Liu T."/>
            <person name="Pan Y."/>
            <person name="Xia L."/>
            <person name="Li J."/>
            <person name="Zhao F."/>
            <person name="Cao W."/>
        </authorList>
    </citation>
    <scope>NUCLEOTIDE SEQUENCE</scope>
    <source>
        <strain evidence="1">Dsil-2018</strain>
    </source>
</reference>
<organism evidence="1 2">
    <name type="scientific">Dermacentor silvarum</name>
    <name type="common">Tick</name>
    <dbReference type="NCBI Taxonomy" id="543639"/>
    <lineage>
        <taxon>Eukaryota</taxon>
        <taxon>Metazoa</taxon>
        <taxon>Ecdysozoa</taxon>
        <taxon>Arthropoda</taxon>
        <taxon>Chelicerata</taxon>
        <taxon>Arachnida</taxon>
        <taxon>Acari</taxon>
        <taxon>Parasitiformes</taxon>
        <taxon>Ixodida</taxon>
        <taxon>Ixodoidea</taxon>
        <taxon>Ixodidae</taxon>
        <taxon>Rhipicephalinae</taxon>
        <taxon>Dermacentor</taxon>
    </lineage>
</organism>
<keyword evidence="2" id="KW-1185">Reference proteome</keyword>
<dbReference type="Proteomes" id="UP000821865">
    <property type="component" value="Chromosome 4"/>
</dbReference>
<protein>
    <submittedName>
        <fullName evidence="1">Uncharacterized protein</fullName>
    </submittedName>
</protein>
<name>A0ACB8CZU1_DERSI</name>